<gene>
    <name evidence="2" type="primary">Hypp4207</name>
    <name evidence="2" type="ORF">BLAG_LOCUS22195</name>
</gene>
<feature type="chain" id="PRO_5035462423" evidence="1">
    <location>
        <begin position="18"/>
        <end position="267"/>
    </location>
</feature>
<accession>A0A8K0A7P3</accession>
<dbReference type="Proteomes" id="UP000838412">
    <property type="component" value="Chromosome 7"/>
</dbReference>
<proteinExistence type="predicted"/>
<dbReference type="AlphaFoldDB" id="A0A8K0A7P3"/>
<dbReference type="OrthoDB" id="10035327at2759"/>
<evidence type="ECO:0000313" key="2">
    <source>
        <dbReference type="EMBL" id="CAH1269595.1"/>
    </source>
</evidence>
<feature type="signal peptide" evidence="1">
    <location>
        <begin position="1"/>
        <end position="17"/>
    </location>
</feature>
<organism evidence="2 3">
    <name type="scientific">Branchiostoma lanceolatum</name>
    <name type="common">Common lancelet</name>
    <name type="synonym">Amphioxus lanceolatum</name>
    <dbReference type="NCBI Taxonomy" id="7740"/>
    <lineage>
        <taxon>Eukaryota</taxon>
        <taxon>Metazoa</taxon>
        <taxon>Chordata</taxon>
        <taxon>Cephalochordata</taxon>
        <taxon>Leptocardii</taxon>
        <taxon>Amphioxiformes</taxon>
        <taxon>Branchiostomatidae</taxon>
        <taxon>Branchiostoma</taxon>
    </lineage>
</organism>
<evidence type="ECO:0000313" key="3">
    <source>
        <dbReference type="Proteomes" id="UP000838412"/>
    </source>
</evidence>
<keyword evidence="3" id="KW-1185">Reference proteome</keyword>
<name>A0A8K0A7P3_BRALA</name>
<sequence length="267" mass="28239">MRLLVVVALAVLALAESASLKKKSAGLPGKLIAELDKLEAAKAKEEAALAKKADKREEEDDFGLPDMDIAFNGDGGAFLGVVLTPEDAVCVVSAAEEYGGWIAEGINIYHMAGFFFKERDDWMMGYLMTTDEAIAGVSCLYGADPPPCSYDGTGCDISSYIDTLKGDADLAISGYGMGMTDAIPMVAGNIDENGVIDEDGVHADAAAHGEEHSGYLVPYAEAVGGVAEALGVDSPILEKKEVAKKKSTEVAELLQKLRETVRNLKQK</sequence>
<protein>
    <submittedName>
        <fullName evidence="2">Hypp4207 protein</fullName>
    </submittedName>
</protein>
<dbReference type="EMBL" id="OV696692">
    <property type="protein sequence ID" value="CAH1269595.1"/>
    <property type="molecule type" value="Genomic_DNA"/>
</dbReference>
<evidence type="ECO:0000256" key="1">
    <source>
        <dbReference type="SAM" id="SignalP"/>
    </source>
</evidence>
<reference evidence="2" key="1">
    <citation type="submission" date="2022-01" db="EMBL/GenBank/DDBJ databases">
        <authorList>
            <person name="Braso-Vives M."/>
        </authorList>
    </citation>
    <scope>NUCLEOTIDE SEQUENCE</scope>
</reference>
<keyword evidence="1" id="KW-0732">Signal</keyword>